<comment type="caution">
    <text evidence="5">The sequence shown here is derived from an EMBL/GenBank/DDBJ whole genome shotgun (WGS) entry which is preliminary data.</text>
</comment>
<dbReference type="SMART" id="SM00342">
    <property type="entry name" value="HTH_ARAC"/>
    <property type="match status" value="1"/>
</dbReference>
<dbReference type="InterPro" id="IPR018060">
    <property type="entry name" value="HTH_AraC"/>
</dbReference>
<evidence type="ECO:0000256" key="3">
    <source>
        <dbReference type="ARBA" id="ARBA00023163"/>
    </source>
</evidence>
<dbReference type="GO" id="GO:0003700">
    <property type="term" value="F:DNA-binding transcription factor activity"/>
    <property type="evidence" value="ECO:0007669"/>
    <property type="project" value="InterPro"/>
</dbReference>
<dbReference type="PANTHER" id="PTHR43280">
    <property type="entry name" value="ARAC-FAMILY TRANSCRIPTIONAL REGULATOR"/>
    <property type="match status" value="1"/>
</dbReference>
<protein>
    <recommendedName>
        <fullName evidence="4">HTH araC/xylS-type domain-containing protein</fullName>
    </recommendedName>
</protein>
<keyword evidence="6" id="KW-1185">Reference proteome</keyword>
<evidence type="ECO:0000259" key="4">
    <source>
        <dbReference type="PROSITE" id="PS01124"/>
    </source>
</evidence>
<accession>A0A0F5VCP8</accession>
<dbReference type="PANTHER" id="PTHR43280:SF28">
    <property type="entry name" value="HTH-TYPE TRANSCRIPTIONAL ACTIVATOR RHAS"/>
    <property type="match status" value="1"/>
</dbReference>
<keyword evidence="2" id="KW-0238">DNA-binding</keyword>
<dbReference type="PATRIC" id="fig|265726.11.peg.689"/>
<dbReference type="Gene3D" id="1.10.10.60">
    <property type="entry name" value="Homeodomain-like"/>
    <property type="match status" value="2"/>
</dbReference>
<dbReference type="Pfam" id="PF12833">
    <property type="entry name" value="HTH_18"/>
    <property type="match status" value="1"/>
</dbReference>
<keyword evidence="1" id="KW-0805">Transcription regulation</keyword>
<name>A0A0F5VCP8_9GAMM</name>
<organism evidence="5 6">
    <name type="scientific">Photobacterium halotolerans</name>
    <dbReference type="NCBI Taxonomy" id="265726"/>
    <lineage>
        <taxon>Bacteria</taxon>
        <taxon>Pseudomonadati</taxon>
        <taxon>Pseudomonadota</taxon>
        <taxon>Gammaproteobacteria</taxon>
        <taxon>Vibrionales</taxon>
        <taxon>Vibrionaceae</taxon>
        <taxon>Photobacterium</taxon>
    </lineage>
</organism>
<dbReference type="EMBL" id="JWYV01000010">
    <property type="protein sequence ID" value="KKC99546.1"/>
    <property type="molecule type" value="Genomic_DNA"/>
</dbReference>
<dbReference type="GO" id="GO:0043565">
    <property type="term" value="F:sequence-specific DNA binding"/>
    <property type="evidence" value="ECO:0007669"/>
    <property type="project" value="InterPro"/>
</dbReference>
<feature type="domain" description="HTH araC/xylS-type" evidence="4">
    <location>
        <begin position="25"/>
        <end position="124"/>
    </location>
</feature>
<evidence type="ECO:0000313" key="6">
    <source>
        <dbReference type="Proteomes" id="UP000033633"/>
    </source>
</evidence>
<evidence type="ECO:0000256" key="1">
    <source>
        <dbReference type="ARBA" id="ARBA00023015"/>
    </source>
</evidence>
<evidence type="ECO:0000256" key="2">
    <source>
        <dbReference type="ARBA" id="ARBA00023125"/>
    </source>
</evidence>
<sequence>MSLYELVPERTLLAPLADNIRKRFEMALQLMHSTLSDRLTWEQIASRSAISPFHFHRQFTQLFHETPGQYLHRIRLQYAISQLLMSRNSSITQIALSSGYSSSQALAKALKRETGYQAKQIKALGETGTPDETIALLSKLAHPSQHRTSEVVQAPIEQQLASSMPCELTWFPARGIYTQTAHRGDWHSLFNQHGQQTAKMLCATPVLELDRPWHDITSVTGKWRTPPEPNDHLIAEGYYLCTKVRVASDIAYLNALASLFRQTELLGYPLDNHGSLVEILLGMDARFTGTASFHFQIPVQLAIT</sequence>
<evidence type="ECO:0000313" key="5">
    <source>
        <dbReference type="EMBL" id="KKC99546.1"/>
    </source>
</evidence>
<dbReference type="AlphaFoldDB" id="A0A0F5VCP8"/>
<reference evidence="5 6" key="1">
    <citation type="submission" date="2014-12" db="EMBL/GenBank/DDBJ databases">
        <title>Mercury Reductase activity and rhizosphere competence traits in the genome of root associated Photobacterium halotolerans MELD1.</title>
        <authorList>
            <person name="Mathew D.C."/>
            <person name="Huang C.-C."/>
        </authorList>
    </citation>
    <scope>NUCLEOTIDE SEQUENCE [LARGE SCALE GENOMIC DNA]</scope>
    <source>
        <strain evidence="5 6">MELD1</strain>
    </source>
</reference>
<keyword evidence="3" id="KW-0804">Transcription</keyword>
<proteinExistence type="predicted"/>
<dbReference type="STRING" id="265726.KY46_12430"/>
<dbReference type="PROSITE" id="PS01124">
    <property type="entry name" value="HTH_ARAC_FAMILY_2"/>
    <property type="match status" value="1"/>
</dbReference>
<gene>
    <name evidence="5" type="ORF">KY46_12430</name>
</gene>
<dbReference type="InterPro" id="IPR009057">
    <property type="entry name" value="Homeodomain-like_sf"/>
</dbReference>
<dbReference type="Proteomes" id="UP000033633">
    <property type="component" value="Unassembled WGS sequence"/>
</dbReference>
<dbReference type="RefSeq" id="WP_046221054.1">
    <property type="nucleotide sequence ID" value="NZ_JWYV01000010.1"/>
</dbReference>
<dbReference type="SUPFAM" id="SSF46689">
    <property type="entry name" value="Homeodomain-like"/>
    <property type="match status" value="1"/>
</dbReference>